<dbReference type="PANTHER" id="PTHR43060:SF15">
    <property type="entry name" value="3-HYDROXYISOBUTYRATE DEHYDROGENASE-LIKE 1, MITOCHONDRIAL-RELATED"/>
    <property type="match status" value="1"/>
</dbReference>
<sequence length="307" mass="32280">MTIAFIGLGRMGLPMATRLLTAYPGLQVSSASGRAYAALEGLGARPTDDRKALAACDTVFLCLPDDQVVEQVLFCAQGLAQWMRPGSTVVDTSTLGYTQTLAIERRLAALGVRFMDAPVSGMVQRAVDGTLTVMCGGAQQVIDDMRPYLQAMASNIVHMGPVGTGQLAKLINQMLYNINIAALAEIMPLACKLGLEAQAIATVVNSGTGCSHASTYFLPQILAGRFDSSYPLHAAYKDMRHAAHLSAELGVPLPVLAAATATYQTALLQGHGSQDKGAMIKVFEALLGVQFRSTPAADGPACSHPLT</sequence>
<keyword evidence="2" id="KW-0520">NAD</keyword>
<dbReference type="GO" id="GO:0051287">
    <property type="term" value="F:NAD binding"/>
    <property type="evidence" value="ECO:0007669"/>
    <property type="project" value="InterPro"/>
</dbReference>
<dbReference type="PANTHER" id="PTHR43060">
    <property type="entry name" value="3-HYDROXYISOBUTYRATE DEHYDROGENASE-LIKE 1, MITOCHONDRIAL-RELATED"/>
    <property type="match status" value="1"/>
</dbReference>
<dbReference type="GO" id="GO:0050661">
    <property type="term" value="F:NADP binding"/>
    <property type="evidence" value="ECO:0007669"/>
    <property type="project" value="InterPro"/>
</dbReference>
<dbReference type="AlphaFoldDB" id="A0A9Q3AFE8"/>
<evidence type="ECO:0000313" key="5">
    <source>
        <dbReference type="EMBL" id="MBV6288918.1"/>
    </source>
</evidence>
<dbReference type="Pfam" id="PF14833">
    <property type="entry name" value="NAD_binding_11"/>
    <property type="match status" value="1"/>
</dbReference>
<feature type="domain" description="6-phosphogluconate dehydrogenase NADP-binding" evidence="3">
    <location>
        <begin position="2"/>
        <end position="160"/>
    </location>
</feature>
<dbReference type="GO" id="GO:0016054">
    <property type="term" value="P:organic acid catabolic process"/>
    <property type="evidence" value="ECO:0007669"/>
    <property type="project" value="UniProtKB-ARBA"/>
</dbReference>
<dbReference type="InterPro" id="IPR002204">
    <property type="entry name" value="3-OH-isobutyrate_DH-rel_CS"/>
</dbReference>
<gene>
    <name evidence="5" type="ORF">KUO17_18125</name>
</gene>
<feature type="domain" description="3-hydroxyisobutyrate dehydrogenase-like NAD-binding" evidence="4">
    <location>
        <begin position="163"/>
        <end position="282"/>
    </location>
</feature>
<keyword evidence="1" id="KW-0560">Oxidoreductase</keyword>
<keyword evidence="6" id="KW-1185">Reference proteome</keyword>
<dbReference type="GO" id="GO:0016491">
    <property type="term" value="F:oxidoreductase activity"/>
    <property type="evidence" value="ECO:0007669"/>
    <property type="project" value="InterPro"/>
</dbReference>
<dbReference type="InterPro" id="IPR006115">
    <property type="entry name" value="6PGDH_NADP-bd"/>
</dbReference>
<evidence type="ECO:0000256" key="2">
    <source>
        <dbReference type="ARBA" id="ARBA00023027"/>
    </source>
</evidence>
<dbReference type="EMBL" id="JAHTBI010000066">
    <property type="protein sequence ID" value="MBV6288918.1"/>
    <property type="molecule type" value="Genomic_DNA"/>
</dbReference>
<dbReference type="InterPro" id="IPR029154">
    <property type="entry name" value="HIBADH-like_NADP-bd"/>
</dbReference>
<evidence type="ECO:0000259" key="3">
    <source>
        <dbReference type="Pfam" id="PF03446"/>
    </source>
</evidence>
<organism evidence="5 6">
    <name type="scientific">Pseudomonas aegrilactucae</name>
    <dbReference type="NCBI Taxonomy" id="2854028"/>
    <lineage>
        <taxon>Bacteria</taxon>
        <taxon>Pseudomonadati</taxon>
        <taxon>Pseudomonadota</taxon>
        <taxon>Gammaproteobacteria</taxon>
        <taxon>Pseudomonadales</taxon>
        <taxon>Pseudomonadaceae</taxon>
        <taxon>Pseudomonas</taxon>
    </lineage>
</organism>
<dbReference type="RefSeq" id="WP_217976902.1">
    <property type="nucleotide sequence ID" value="NZ_JAHTBI010000066.1"/>
</dbReference>
<accession>A0A9Q3AFE8</accession>
<evidence type="ECO:0000313" key="6">
    <source>
        <dbReference type="Proteomes" id="UP001106592"/>
    </source>
</evidence>
<reference evidence="5" key="1">
    <citation type="journal article" date="2022" name="Int. J. Syst. Evol. Microbiol.">
        <title>Pseudomonas aegrilactucae sp. nov. and Pseudomonas morbosilactucae sp. nov., pathogens causing bacterial rot of lettuce in Japan.</title>
        <authorList>
            <person name="Sawada H."/>
            <person name="Fujikawa T."/>
            <person name="Satou M."/>
        </authorList>
    </citation>
    <scope>NUCLEOTIDE SEQUENCE</scope>
    <source>
        <strain evidence="5">MAFF 301350</strain>
    </source>
</reference>
<dbReference type="PROSITE" id="PS00895">
    <property type="entry name" value="3_HYDROXYISOBUT_DH"/>
    <property type="match status" value="1"/>
</dbReference>
<dbReference type="Proteomes" id="UP001106592">
    <property type="component" value="Unassembled WGS sequence"/>
</dbReference>
<dbReference type="InterPro" id="IPR015815">
    <property type="entry name" value="HIBADH-related"/>
</dbReference>
<protein>
    <submittedName>
        <fullName evidence="5">NAD(P)-dependent oxidoreductase</fullName>
    </submittedName>
</protein>
<dbReference type="PIRSF" id="PIRSF000103">
    <property type="entry name" value="HIBADH"/>
    <property type="match status" value="1"/>
</dbReference>
<reference evidence="5" key="2">
    <citation type="journal article" date="2023" name="Plant Pathol.">
        <title>Dismantling and reorganizing Pseudomonas marginalis sensu#lato.</title>
        <authorList>
            <person name="Sawada H."/>
            <person name="Fujikawa T."/>
            <person name="Satou M."/>
        </authorList>
    </citation>
    <scope>NUCLEOTIDE SEQUENCE</scope>
    <source>
        <strain evidence="5">MAFF 301350</strain>
    </source>
</reference>
<comment type="caution">
    <text evidence="5">The sequence shown here is derived from an EMBL/GenBank/DDBJ whole genome shotgun (WGS) entry which is preliminary data.</text>
</comment>
<evidence type="ECO:0000259" key="4">
    <source>
        <dbReference type="Pfam" id="PF14833"/>
    </source>
</evidence>
<name>A0A9Q3AFE8_9PSED</name>
<dbReference type="Pfam" id="PF03446">
    <property type="entry name" value="NAD_binding_2"/>
    <property type="match status" value="1"/>
</dbReference>
<proteinExistence type="predicted"/>
<evidence type="ECO:0000256" key="1">
    <source>
        <dbReference type="ARBA" id="ARBA00023002"/>
    </source>
</evidence>